<feature type="region of interest" description="Disordered" evidence="1">
    <location>
        <begin position="167"/>
        <end position="186"/>
    </location>
</feature>
<dbReference type="Proteomes" id="UP000232323">
    <property type="component" value="Unassembled WGS sequence"/>
</dbReference>
<evidence type="ECO:0000256" key="1">
    <source>
        <dbReference type="SAM" id="MobiDB-lite"/>
    </source>
</evidence>
<dbReference type="AlphaFoldDB" id="A0A250WS23"/>
<evidence type="ECO:0000313" key="3">
    <source>
        <dbReference type="Proteomes" id="UP000232323"/>
    </source>
</evidence>
<name>A0A250WS23_9CHLO</name>
<organism evidence="2 3">
    <name type="scientific">Chlamydomonas eustigma</name>
    <dbReference type="NCBI Taxonomy" id="1157962"/>
    <lineage>
        <taxon>Eukaryota</taxon>
        <taxon>Viridiplantae</taxon>
        <taxon>Chlorophyta</taxon>
        <taxon>core chlorophytes</taxon>
        <taxon>Chlorophyceae</taxon>
        <taxon>CS clade</taxon>
        <taxon>Chlamydomonadales</taxon>
        <taxon>Chlamydomonadaceae</taxon>
        <taxon>Chlamydomonas</taxon>
    </lineage>
</organism>
<protein>
    <submittedName>
        <fullName evidence="2">Uncharacterized protein</fullName>
    </submittedName>
</protein>
<accession>A0A250WS23</accession>
<reference evidence="2 3" key="1">
    <citation type="submission" date="2017-08" db="EMBL/GenBank/DDBJ databases">
        <title>Acidophilic green algal genome provides insights into adaptation to an acidic environment.</title>
        <authorList>
            <person name="Hirooka S."/>
            <person name="Hirose Y."/>
            <person name="Kanesaki Y."/>
            <person name="Higuchi S."/>
            <person name="Fujiwara T."/>
            <person name="Onuma R."/>
            <person name="Era A."/>
            <person name="Ohbayashi R."/>
            <person name="Uzuka A."/>
            <person name="Nozaki H."/>
            <person name="Yoshikawa H."/>
            <person name="Miyagishima S.Y."/>
        </authorList>
    </citation>
    <scope>NUCLEOTIDE SEQUENCE [LARGE SCALE GENOMIC DNA]</scope>
    <source>
        <strain evidence="2 3">NIES-2499</strain>
    </source>
</reference>
<comment type="caution">
    <text evidence="2">The sequence shown here is derived from an EMBL/GenBank/DDBJ whole genome shotgun (WGS) entry which is preliminary data.</text>
</comment>
<keyword evidence="3" id="KW-1185">Reference proteome</keyword>
<proteinExistence type="predicted"/>
<dbReference type="EMBL" id="BEGY01000003">
    <property type="protein sequence ID" value="GAX73340.1"/>
    <property type="molecule type" value="Genomic_DNA"/>
</dbReference>
<gene>
    <name evidence="2" type="ORF">CEUSTIGMA_g793.t1</name>
</gene>
<evidence type="ECO:0000313" key="2">
    <source>
        <dbReference type="EMBL" id="GAX73340.1"/>
    </source>
</evidence>
<sequence length="186" mass="19567">MLMNFWTLYGSVLQEQQVHSQTLAAYAGSGSVQQEPSQNEVAATGSVQQQQWQLPSQATALNVRSVQQEWQLPSQAVAAARGSGSVHLSTSVSRLPGPPAHTLMFSSPLSPARASALISLQTVAHISLKTPAILAKFAEQVAKDGLLSQRGVSSIALSTAINVASTSQSQVHHQPHSTQLSGLPSP</sequence>